<sequence length="181" mass="20568">MRLLLTLAFCFLPLFCQAQEEKELSEVKKDINGWYSEYIKDFLNDVGKGPTSFVIAKNIATRDLIALLKKAEEEAAKSKDLFYFDSDFLLDAQDWADNWSIEVDAIRKEPPGIAAKMRRNLGLQSADDREMTLHLLREDGLWKINDIVYEAKKDSGTSSRGISSGRSTLRELLAAKESDKK</sequence>
<reference evidence="3 4" key="1">
    <citation type="journal article" date="2020" name="Biotechnol. Biofuels">
        <title>New insights from the biogas microbiome by comprehensive genome-resolved metagenomics of nearly 1600 species originating from multiple anaerobic digesters.</title>
        <authorList>
            <person name="Campanaro S."/>
            <person name="Treu L."/>
            <person name="Rodriguez-R L.M."/>
            <person name="Kovalovszki A."/>
            <person name="Ziels R.M."/>
            <person name="Maus I."/>
            <person name="Zhu X."/>
            <person name="Kougias P.G."/>
            <person name="Basile A."/>
            <person name="Luo G."/>
            <person name="Schluter A."/>
            <person name="Konstantinidis K.T."/>
            <person name="Angelidaki I."/>
        </authorList>
    </citation>
    <scope>NUCLEOTIDE SEQUENCE [LARGE SCALE GENOMIC DNA]</scope>
    <source>
        <strain evidence="3">AS27yjCOA_65</strain>
    </source>
</reference>
<keyword evidence="1" id="KW-0732">Signal</keyword>
<evidence type="ECO:0000259" key="2">
    <source>
        <dbReference type="Pfam" id="PF12883"/>
    </source>
</evidence>
<feature type="domain" description="DUF3828" evidence="2">
    <location>
        <begin position="29"/>
        <end position="150"/>
    </location>
</feature>
<name>A0A7X9FS05_9DELT</name>
<organism evidence="3 4">
    <name type="scientific">SAR324 cluster bacterium</name>
    <dbReference type="NCBI Taxonomy" id="2024889"/>
    <lineage>
        <taxon>Bacteria</taxon>
        <taxon>Deltaproteobacteria</taxon>
        <taxon>SAR324 cluster</taxon>
    </lineage>
</organism>
<dbReference type="InterPro" id="IPR024289">
    <property type="entry name" value="DUF3828"/>
</dbReference>
<dbReference type="Proteomes" id="UP000524246">
    <property type="component" value="Unassembled WGS sequence"/>
</dbReference>
<evidence type="ECO:0000256" key="1">
    <source>
        <dbReference type="SAM" id="SignalP"/>
    </source>
</evidence>
<gene>
    <name evidence="3" type="ORF">GYA55_07745</name>
</gene>
<evidence type="ECO:0000313" key="3">
    <source>
        <dbReference type="EMBL" id="NMC63046.1"/>
    </source>
</evidence>
<protein>
    <submittedName>
        <fullName evidence="3">DUF3828 domain-containing protein</fullName>
    </submittedName>
</protein>
<dbReference type="Pfam" id="PF12883">
    <property type="entry name" value="DUF3828"/>
    <property type="match status" value="1"/>
</dbReference>
<proteinExistence type="predicted"/>
<feature type="chain" id="PRO_5030687746" evidence="1">
    <location>
        <begin position="19"/>
        <end position="181"/>
    </location>
</feature>
<feature type="signal peptide" evidence="1">
    <location>
        <begin position="1"/>
        <end position="18"/>
    </location>
</feature>
<accession>A0A7X9FS05</accession>
<dbReference type="Gene3D" id="3.10.450.50">
    <property type="match status" value="1"/>
</dbReference>
<evidence type="ECO:0000313" key="4">
    <source>
        <dbReference type="Proteomes" id="UP000524246"/>
    </source>
</evidence>
<comment type="caution">
    <text evidence="3">The sequence shown here is derived from an EMBL/GenBank/DDBJ whole genome shotgun (WGS) entry which is preliminary data.</text>
</comment>
<dbReference type="AlphaFoldDB" id="A0A7X9FS05"/>
<dbReference type="EMBL" id="JAAZON010000340">
    <property type="protein sequence ID" value="NMC63046.1"/>
    <property type="molecule type" value="Genomic_DNA"/>
</dbReference>